<dbReference type="EMBL" id="JAKHSK010000005">
    <property type="protein sequence ID" value="MCL6217552.1"/>
    <property type="molecule type" value="Genomic_DNA"/>
</dbReference>
<evidence type="ECO:0000313" key="4">
    <source>
        <dbReference type="Proteomes" id="UP001139521"/>
    </source>
</evidence>
<name>A0A9X1ZMW2_9FLAO</name>
<dbReference type="PANTHER" id="PTHR47307">
    <property type="entry name" value="GLUTATHIONE-REGULATED POTASSIUM-EFFLUX SYSTEM ANCILLARY PROTEIN KEFG"/>
    <property type="match status" value="1"/>
</dbReference>
<dbReference type="Proteomes" id="UP001139521">
    <property type="component" value="Unassembled WGS sequence"/>
</dbReference>
<dbReference type="InterPro" id="IPR003680">
    <property type="entry name" value="Flavodoxin_fold"/>
</dbReference>
<evidence type="ECO:0000259" key="2">
    <source>
        <dbReference type="Pfam" id="PF02525"/>
    </source>
</evidence>
<dbReference type="GO" id="GO:0009055">
    <property type="term" value="F:electron transfer activity"/>
    <property type="evidence" value="ECO:0007669"/>
    <property type="project" value="TreeGrafter"/>
</dbReference>
<protein>
    <submittedName>
        <fullName evidence="3">NAD(P)H-dependent oxidoreductase</fullName>
    </submittedName>
</protein>
<dbReference type="GO" id="GO:0010181">
    <property type="term" value="F:FMN binding"/>
    <property type="evidence" value="ECO:0007669"/>
    <property type="project" value="TreeGrafter"/>
</dbReference>
<reference evidence="3" key="1">
    <citation type="submission" date="2022-01" db="EMBL/GenBank/DDBJ databases">
        <title>Genome sequencing of Zunongwangia sp. M21534 genome.</title>
        <authorList>
            <person name="Chen Y."/>
            <person name="Dong C."/>
            <person name="Shao Z."/>
        </authorList>
    </citation>
    <scope>NUCLEOTIDE SEQUENCE</scope>
    <source>
        <strain evidence="3">MCCC M21534</strain>
    </source>
</reference>
<dbReference type="AlphaFoldDB" id="A0A9X1ZMW2"/>
<evidence type="ECO:0000313" key="3">
    <source>
        <dbReference type="EMBL" id="MCL6217552.1"/>
    </source>
</evidence>
<dbReference type="InterPro" id="IPR046980">
    <property type="entry name" value="KefG/KefF"/>
</dbReference>
<organism evidence="3 4">
    <name type="scientific">Zunongwangia pacifica</name>
    <dbReference type="NCBI Taxonomy" id="2911062"/>
    <lineage>
        <taxon>Bacteria</taxon>
        <taxon>Pseudomonadati</taxon>
        <taxon>Bacteroidota</taxon>
        <taxon>Flavobacteriia</taxon>
        <taxon>Flavobacteriales</taxon>
        <taxon>Flavobacteriaceae</taxon>
        <taxon>Zunongwangia</taxon>
    </lineage>
</organism>
<sequence length="177" mass="20885">MKTLIIVIHPNIQKSITNKRWLEELRKYPDSFDIHQLYETYPDEKLDIRKEQELIEIYDKIVFQFPLYWFSSPPLLKKWFDEVLLYGWAYGSKSGFKLKNKKIGLAISAGASSDDYTPEGVYGHSLKQITIPFELTFKYVKANYVPFFASYDMDLNTSPEKIEKSVSKYMDYLNSFD</sequence>
<dbReference type="SUPFAM" id="SSF52218">
    <property type="entry name" value="Flavoproteins"/>
    <property type="match status" value="1"/>
</dbReference>
<evidence type="ECO:0000256" key="1">
    <source>
        <dbReference type="ARBA" id="ARBA00023002"/>
    </source>
</evidence>
<feature type="domain" description="Flavodoxin-like fold" evidence="2">
    <location>
        <begin position="1"/>
        <end position="172"/>
    </location>
</feature>
<proteinExistence type="predicted"/>
<keyword evidence="4" id="KW-1185">Reference proteome</keyword>
<accession>A0A9X1ZMW2</accession>
<dbReference type="Gene3D" id="3.40.50.360">
    <property type="match status" value="1"/>
</dbReference>
<dbReference type="InterPro" id="IPR029039">
    <property type="entry name" value="Flavoprotein-like_sf"/>
</dbReference>
<dbReference type="PANTHER" id="PTHR47307:SF1">
    <property type="entry name" value="GLUTATHIONE-REGULATED POTASSIUM-EFFLUX SYSTEM ANCILLARY PROTEIN KEFG"/>
    <property type="match status" value="1"/>
</dbReference>
<dbReference type="RefSeq" id="WP_249600537.1">
    <property type="nucleotide sequence ID" value="NZ_JAKHSK010000005.1"/>
</dbReference>
<comment type="caution">
    <text evidence="3">The sequence shown here is derived from an EMBL/GenBank/DDBJ whole genome shotgun (WGS) entry which is preliminary data.</text>
</comment>
<dbReference type="Pfam" id="PF02525">
    <property type="entry name" value="Flavodoxin_2"/>
    <property type="match status" value="1"/>
</dbReference>
<keyword evidence="1" id="KW-0560">Oxidoreductase</keyword>
<dbReference type="GO" id="GO:0003955">
    <property type="term" value="F:NAD(P)H dehydrogenase (quinone) activity"/>
    <property type="evidence" value="ECO:0007669"/>
    <property type="project" value="TreeGrafter"/>
</dbReference>
<gene>
    <name evidence="3" type="ORF">L1967_04510</name>
</gene>